<evidence type="ECO:0000313" key="1">
    <source>
        <dbReference type="EMBL" id="KFL36858.1"/>
    </source>
</evidence>
<organism evidence="1 2">
    <name type="scientific">Arenimonas donghaensis DSM 18148 = HO3-R19</name>
    <dbReference type="NCBI Taxonomy" id="1121014"/>
    <lineage>
        <taxon>Bacteria</taxon>
        <taxon>Pseudomonadati</taxon>
        <taxon>Pseudomonadota</taxon>
        <taxon>Gammaproteobacteria</taxon>
        <taxon>Lysobacterales</taxon>
        <taxon>Lysobacteraceae</taxon>
        <taxon>Arenimonas</taxon>
    </lineage>
</organism>
<dbReference type="EMBL" id="AVCJ01000012">
    <property type="protein sequence ID" value="KFL36858.1"/>
    <property type="molecule type" value="Genomic_DNA"/>
</dbReference>
<accession>A0A087MJ05</accession>
<sequence>MASLGLIAMTPALAESDFATGNGAISADARVDFEINIPRFIRFQVGSAGATIDEVVFDVAAANVGDGSDVAATSNGTLAVSLLGNVGTISLDATTAAALTDGTDSISWSEILTSSSDAALDVPAIVDAGTGAAESVTANVGTRVVNRTADWTFGYDNSNVVAAGTYTGRVTFTASNP</sequence>
<reference evidence="2" key="1">
    <citation type="submission" date="2013-08" db="EMBL/GenBank/DDBJ databases">
        <title>Genome sequencing of Arenimonas donghaensis.</title>
        <authorList>
            <person name="Chen F."/>
            <person name="Wang G."/>
        </authorList>
    </citation>
    <scope>NUCLEOTIDE SEQUENCE [LARGE SCALE GENOMIC DNA]</scope>
    <source>
        <strain evidence="2">HO3-R19</strain>
    </source>
</reference>
<dbReference type="STRING" id="1121014.N788_04370"/>
<evidence type="ECO:0000313" key="2">
    <source>
        <dbReference type="Proteomes" id="UP000029085"/>
    </source>
</evidence>
<proteinExistence type="predicted"/>
<keyword evidence="2" id="KW-1185">Reference proteome</keyword>
<evidence type="ECO:0008006" key="3">
    <source>
        <dbReference type="Google" id="ProtNLM"/>
    </source>
</evidence>
<reference evidence="1 2" key="2">
    <citation type="journal article" date="2015" name="Stand. Genomic Sci.">
        <title>High quality draft genomic sequence of Arenimonas donghaensis DSM 18148(T).</title>
        <authorList>
            <person name="Chen F."/>
            <person name="Wang H."/>
            <person name="Cao Y."/>
            <person name="Li X."/>
            <person name="Wang G."/>
        </authorList>
    </citation>
    <scope>NUCLEOTIDE SEQUENCE [LARGE SCALE GENOMIC DNA]</scope>
    <source>
        <strain evidence="1 2">HO3-R19</strain>
    </source>
</reference>
<gene>
    <name evidence="1" type="ORF">N788_04370</name>
</gene>
<dbReference type="PATRIC" id="fig|1121014.3.peg.1541"/>
<comment type="caution">
    <text evidence="1">The sequence shown here is derived from an EMBL/GenBank/DDBJ whole genome shotgun (WGS) entry which is preliminary data.</text>
</comment>
<name>A0A087MJ05_9GAMM</name>
<protein>
    <recommendedName>
        <fullName evidence="3">WxL domain-containing protein</fullName>
    </recommendedName>
</protein>
<dbReference type="Proteomes" id="UP000029085">
    <property type="component" value="Unassembled WGS sequence"/>
</dbReference>
<dbReference type="AlphaFoldDB" id="A0A087MJ05"/>